<dbReference type="Proteomes" id="UP000313359">
    <property type="component" value="Unassembled WGS sequence"/>
</dbReference>
<feature type="transmembrane region" description="Helical" evidence="1">
    <location>
        <begin position="29"/>
        <end position="51"/>
    </location>
</feature>
<feature type="transmembrane region" description="Helical" evidence="1">
    <location>
        <begin position="135"/>
        <end position="156"/>
    </location>
</feature>
<keyword evidence="1" id="KW-1133">Transmembrane helix</keyword>
<dbReference type="EMBL" id="ML122274">
    <property type="protein sequence ID" value="RPD58594.1"/>
    <property type="molecule type" value="Genomic_DNA"/>
</dbReference>
<dbReference type="AlphaFoldDB" id="A0A5C2S6D0"/>
<proteinExistence type="predicted"/>
<feature type="transmembrane region" description="Helical" evidence="1">
    <location>
        <begin position="102"/>
        <end position="123"/>
    </location>
</feature>
<organism evidence="2 3">
    <name type="scientific">Lentinus tigrinus ALCF2SS1-6</name>
    <dbReference type="NCBI Taxonomy" id="1328759"/>
    <lineage>
        <taxon>Eukaryota</taxon>
        <taxon>Fungi</taxon>
        <taxon>Dikarya</taxon>
        <taxon>Basidiomycota</taxon>
        <taxon>Agaricomycotina</taxon>
        <taxon>Agaricomycetes</taxon>
        <taxon>Polyporales</taxon>
        <taxon>Polyporaceae</taxon>
        <taxon>Lentinus</taxon>
    </lineage>
</organism>
<sequence>MSSSANPGLSGASLPPIPPEFQALLTANVNLLIIDTVFPVLLVPIGIGLFLFSTPELRRKPIFILNVVSIILGLAFGSIAIYSQAVNASGRAVPTQYLNAIIGFYILIPICVQCILLLRIVAVYPPYALSLIRRILIYGTLGAILIARVINAGIGLHKLAQDAERTRDWEVIGHLSWILPNSRVEWFLQLFYDLLASMLFLLRIRQSNVFKPKDYESGPVATAGKKWSYAARLRALFWIALSNLIIPVIFNIAVLIMVYTGVDFIRGGDVVMVNPYVEIIGVLLATLVCSSGTQWGNVAIHSAHEDPVILGHGHALSMPSMKFTSVSGPTSQVHSNVNDGSVTV</sequence>
<gene>
    <name evidence="2" type="ORF">L227DRAFT_576978</name>
</gene>
<feature type="transmembrane region" description="Helical" evidence="1">
    <location>
        <begin position="63"/>
        <end position="82"/>
    </location>
</feature>
<feature type="transmembrane region" description="Helical" evidence="1">
    <location>
        <begin position="186"/>
        <end position="204"/>
    </location>
</feature>
<keyword evidence="3" id="KW-1185">Reference proteome</keyword>
<protein>
    <submittedName>
        <fullName evidence="2">Uncharacterized protein</fullName>
    </submittedName>
</protein>
<keyword evidence="1" id="KW-0812">Transmembrane</keyword>
<feature type="transmembrane region" description="Helical" evidence="1">
    <location>
        <begin position="235"/>
        <end position="259"/>
    </location>
</feature>
<reference evidence="2" key="1">
    <citation type="journal article" date="2018" name="Genome Biol. Evol.">
        <title>Genomics and development of Lentinus tigrinus, a white-rot wood-decaying mushroom with dimorphic fruiting bodies.</title>
        <authorList>
            <person name="Wu B."/>
            <person name="Xu Z."/>
            <person name="Knudson A."/>
            <person name="Carlson A."/>
            <person name="Chen N."/>
            <person name="Kovaka S."/>
            <person name="LaButti K."/>
            <person name="Lipzen A."/>
            <person name="Pennachio C."/>
            <person name="Riley R."/>
            <person name="Schakwitz W."/>
            <person name="Umezawa K."/>
            <person name="Ohm R.A."/>
            <person name="Grigoriev I.V."/>
            <person name="Nagy L.G."/>
            <person name="Gibbons J."/>
            <person name="Hibbett D."/>
        </authorList>
    </citation>
    <scope>NUCLEOTIDE SEQUENCE [LARGE SCALE GENOMIC DNA]</scope>
    <source>
        <strain evidence="2">ALCF2SS1-6</strain>
    </source>
</reference>
<accession>A0A5C2S6D0</accession>
<evidence type="ECO:0000313" key="3">
    <source>
        <dbReference type="Proteomes" id="UP000313359"/>
    </source>
</evidence>
<feature type="transmembrane region" description="Helical" evidence="1">
    <location>
        <begin position="279"/>
        <end position="300"/>
    </location>
</feature>
<evidence type="ECO:0000313" key="2">
    <source>
        <dbReference type="EMBL" id="RPD58594.1"/>
    </source>
</evidence>
<evidence type="ECO:0000256" key="1">
    <source>
        <dbReference type="SAM" id="Phobius"/>
    </source>
</evidence>
<name>A0A5C2S6D0_9APHY</name>
<dbReference type="OrthoDB" id="2548432at2759"/>
<keyword evidence="1" id="KW-0472">Membrane</keyword>